<dbReference type="Proteomes" id="UP000234681">
    <property type="component" value="Chromosome 15"/>
</dbReference>
<evidence type="ECO:0000313" key="3">
    <source>
        <dbReference type="Proteomes" id="UP000234681"/>
    </source>
</evidence>
<feature type="compositionally biased region" description="Polar residues" evidence="1">
    <location>
        <begin position="1"/>
        <end position="21"/>
    </location>
</feature>
<protein>
    <submittedName>
        <fullName evidence="2">RCG52087</fullName>
    </submittedName>
</protein>
<name>A6K6H3_RAT</name>
<dbReference type="AlphaFoldDB" id="A6K6H3"/>
<proteinExistence type="predicted"/>
<reference evidence="2 3" key="1">
    <citation type="submission" date="2005-07" db="EMBL/GenBank/DDBJ databases">
        <authorList>
            <person name="Mural R.J."/>
            <person name="Li P.W."/>
            <person name="Adams M.D."/>
            <person name="Amanatides P.G."/>
            <person name="Baden-Tillson H."/>
            <person name="Barnstead M."/>
            <person name="Chin S.H."/>
            <person name="Dew I."/>
            <person name="Evans C.A."/>
            <person name="Ferriera S."/>
            <person name="Flanigan M."/>
            <person name="Fosler C."/>
            <person name="Glodek A."/>
            <person name="Gu Z."/>
            <person name="Holt R.A."/>
            <person name="Jennings D."/>
            <person name="Kraft C.L."/>
            <person name="Lu F."/>
            <person name="Nguyen T."/>
            <person name="Nusskern D.R."/>
            <person name="Pfannkoch C.M."/>
            <person name="Sitter C."/>
            <person name="Sutton G.G."/>
            <person name="Venter J.C."/>
            <person name="Wang Z."/>
            <person name="Woodage T."/>
            <person name="Zheng X.H."/>
            <person name="Zhong F."/>
        </authorList>
    </citation>
    <scope>NUCLEOTIDE SEQUENCE [LARGE SCALE GENOMIC DNA]</scope>
    <source>
        <strain>BN</strain>
        <strain evidence="3">Sprague-Dawley</strain>
    </source>
</reference>
<organism evidence="2 3">
    <name type="scientific">Rattus norvegicus</name>
    <name type="common">Rat</name>
    <dbReference type="NCBI Taxonomy" id="10116"/>
    <lineage>
        <taxon>Eukaryota</taxon>
        <taxon>Metazoa</taxon>
        <taxon>Chordata</taxon>
        <taxon>Craniata</taxon>
        <taxon>Vertebrata</taxon>
        <taxon>Euteleostomi</taxon>
        <taxon>Mammalia</taxon>
        <taxon>Eutheria</taxon>
        <taxon>Euarchontoglires</taxon>
        <taxon>Glires</taxon>
        <taxon>Rodentia</taxon>
        <taxon>Myomorpha</taxon>
        <taxon>Muroidea</taxon>
        <taxon>Muridae</taxon>
        <taxon>Murinae</taxon>
        <taxon>Rattus</taxon>
    </lineage>
</organism>
<feature type="region of interest" description="Disordered" evidence="1">
    <location>
        <begin position="1"/>
        <end position="54"/>
    </location>
</feature>
<evidence type="ECO:0000313" key="2">
    <source>
        <dbReference type="EMBL" id="EDL85333.1"/>
    </source>
</evidence>
<gene>
    <name evidence="2" type="ORF">rCG_52087</name>
</gene>
<accession>A6K6H3</accession>
<evidence type="ECO:0000256" key="1">
    <source>
        <dbReference type="SAM" id="MobiDB-lite"/>
    </source>
</evidence>
<dbReference type="EMBL" id="CH474023">
    <property type="protein sequence ID" value="EDL85333.1"/>
    <property type="molecule type" value="Genomic_DNA"/>
</dbReference>
<sequence>MSGAPNTAEFQQADLQMPQDTMTKDTALVKRKLSPIEPALEDATRGTSWKRPSE</sequence>